<dbReference type="InParanoid" id="A0A0C3NP15"/>
<accession>A0A0C3NP15</accession>
<dbReference type="Proteomes" id="UP000054217">
    <property type="component" value="Unassembled WGS sequence"/>
</dbReference>
<dbReference type="AlphaFoldDB" id="A0A0C3NP15"/>
<name>A0A0C3NP15_PISTI</name>
<evidence type="ECO:0000313" key="2">
    <source>
        <dbReference type="Proteomes" id="UP000054217"/>
    </source>
</evidence>
<protein>
    <submittedName>
        <fullName evidence="1">Uncharacterized protein</fullName>
    </submittedName>
</protein>
<gene>
    <name evidence="1" type="ORF">M404DRAFT_93417</name>
</gene>
<evidence type="ECO:0000313" key="1">
    <source>
        <dbReference type="EMBL" id="KIN97320.1"/>
    </source>
</evidence>
<proteinExistence type="predicted"/>
<dbReference type="SUPFAM" id="SSF56672">
    <property type="entry name" value="DNA/RNA polymerases"/>
    <property type="match status" value="1"/>
</dbReference>
<feature type="non-terminal residue" evidence="1">
    <location>
        <position position="89"/>
    </location>
</feature>
<dbReference type="EMBL" id="KN832031">
    <property type="protein sequence ID" value="KIN97320.1"/>
    <property type="molecule type" value="Genomic_DNA"/>
</dbReference>
<dbReference type="InterPro" id="IPR043502">
    <property type="entry name" value="DNA/RNA_pol_sf"/>
</dbReference>
<feature type="non-terminal residue" evidence="1">
    <location>
        <position position="1"/>
    </location>
</feature>
<reference evidence="1 2" key="1">
    <citation type="submission" date="2014-04" db="EMBL/GenBank/DDBJ databases">
        <authorList>
            <consortium name="DOE Joint Genome Institute"/>
            <person name="Kuo A."/>
            <person name="Kohler A."/>
            <person name="Costa M.D."/>
            <person name="Nagy L.G."/>
            <person name="Floudas D."/>
            <person name="Copeland A."/>
            <person name="Barry K.W."/>
            <person name="Cichocki N."/>
            <person name="Veneault-Fourrey C."/>
            <person name="LaButti K."/>
            <person name="Lindquist E.A."/>
            <person name="Lipzen A."/>
            <person name="Lundell T."/>
            <person name="Morin E."/>
            <person name="Murat C."/>
            <person name="Sun H."/>
            <person name="Tunlid A."/>
            <person name="Henrissat B."/>
            <person name="Grigoriev I.V."/>
            <person name="Hibbett D.S."/>
            <person name="Martin F."/>
            <person name="Nordberg H.P."/>
            <person name="Cantor M.N."/>
            <person name="Hua S.X."/>
        </authorList>
    </citation>
    <scope>NUCLEOTIDE SEQUENCE [LARGE SCALE GENOMIC DNA]</scope>
    <source>
        <strain evidence="1 2">Marx 270</strain>
    </source>
</reference>
<dbReference type="HOGENOM" id="CLU_142394_1_0_1"/>
<keyword evidence="2" id="KW-1185">Reference proteome</keyword>
<organism evidence="1 2">
    <name type="scientific">Pisolithus tinctorius Marx 270</name>
    <dbReference type="NCBI Taxonomy" id="870435"/>
    <lineage>
        <taxon>Eukaryota</taxon>
        <taxon>Fungi</taxon>
        <taxon>Dikarya</taxon>
        <taxon>Basidiomycota</taxon>
        <taxon>Agaricomycotina</taxon>
        <taxon>Agaricomycetes</taxon>
        <taxon>Agaricomycetidae</taxon>
        <taxon>Boletales</taxon>
        <taxon>Sclerodermatineae</taxon>
        <taxon>Pisolithaceae</taxon>
        <taxon>Pisolithus</taxon>
    </lineage>
</organism>
<reference evidence="2" key="2">
    <citation type="submission" date="2015-01" db="EMBL/GenBank/DDBJ databases">
        <title>Evolutionary Origins and Diversification of the Mycorrhizal Mutualists.</title>
        <authorList>
            <consortium name="DOE Joint Genome Institute"/>
            <consortium name="Mycorrhizal Genomics Consortium"/>
            <person name="Kohler A."/>
            <person name="Kuo A."/>
            <person name="Nagy L.G."/>
            <person name="Floudas D."/>
            <person name="Copeland A."/>
            <person name="Barry K.W."/>
            <person name="Cichocki N."/>
            <person name="Veneault-Fourrey C."/>
            <person name="LaButti K."/>
            <person name="Lindquist E.A."/>
            <person name="Lipzen A."/>
            <person name="Lundell T."/>
            <person name="Morin E."/>
            <person name="Murat C."/>
            <person name="Riley R."/>
            <person name="Ohm R."/>
            <person name="Sun H."/>
            <person name="Tunlid A."/>
            <person name="Henrissat B."/>
            <person name="Grigoriev I.V."/>
            <person name="Hibbett D.S."/>
            <person name="Martin F."/>
        </authorList>
    </citation>
    <scope>NUCLEOTIDE SEQUENCE [LARGE SCALE GENOMIC DNA]</scope>
    <source>
        <strain evidence="2">Marx 270</strain>
    </source>
</reference>
<dbReference type="OrthoDB" id="3193212at2759"/>
<sequence length="89" mass="9910">PGIWKFIWNHCIVINHILQHLQNIGATILAKKFMLATGNISHSALSAVIIGHKCTFEGHILEESKVQKICNWPECHNLTQVHGFLGVCG</sequence>